<dbReference type="RefSeq" id="XP_005705030.1">
    <property type="nucleotide sequence ID" value="XM_005704973.1"/>
</dbReference>
<keyword evidence="3" id="KW-0813">Transport</keyword>
<evidence type="ECO:0000256" key="3">
    <source>
        <dbReference type="ARBA" id="ARBA00022448"/>
    </source>
</evidence>
<dbReference type="PANTHER" id="PTHR34011">
    <property type="entry name" value="PHYCOBILISOME 32.1 KDA LINKER POLYPEPTIDE, PHYCOCYANIN-ASSOCIATED, ROD 2-RELATED"/>
    <property type="match status" value="1"/>
</dbReference>
<evidence type="ECO:0000256" key="9">
    <source>
        <dbReference type="ARBA" id="ARBA00022738"/>
    </source>
</evidence>
<dbReference type="GeneID" id="17087343"/>
<evidence type="ECO:0000256" key="5">
    <source>
        <dbReference type="ARBA" id="ARBA00022528"/>
    </source>
</evidence>
<evidence type="ECO:0000256" key="12">
    <source>
        <dbReference type="ARBA" id="ARBA00023078"/>
    </source>
</evidence>
<evidence type="ECO:0000256" key="4">
    <source>
        <dbReference type="ARBA" id="ARBA00022481"/>
    </source>
</evidence>
<organism evidence="15 16">
    <name type="scientific">Galdieria sulphuraria</name>
    <name type="common">Red alga</name>
    <dbReference type="NCBI Taxonomy" id="130081"/>
    <lineage>
        <taxon>Eukaryota</taxon>
        <taxon>Rhodophyta</taxon>
        <taxon>Bangiophyceae</taxon>
        <taxon>Galdieriales</taxon>
        <taxon>Galdieriaceae</taxon>
        <taxon>Galdieria</taxon>
    </lineage>
</organism>
<dbReference type="AlphaFoldDB" id="M2WWX8"/>
<dbReference type="Pfam" id="PF00502">
    <property type="entry name" value="Phycobilisome"/>
    <property type="match status" value="2"/>
</dbReference>
<dbReference type="GO" id="GO:0015979">
    <property type="term" value="P:photosynthesis"/>
    <property type="evidence" value="ECO:0007669"/>
    <property type="project" value="UniProtKB-KW"/>
</dbReference>
<evidence type="ECO:0000313" key="16">
    <source>
        <dbReference type="Proteomes" id="UP000030680"/>
    </source>
</evidence>
<comment type="subcellular location">
    <subcellularLocation>
        <location evidence="1">Plastid</location>
        <location evidence="1">Chloroplast thylakoid membrane</location>
        <topology evidence="1">Peripheral membrane protein</topology>
        <orientation evidence="1">Stromal side</orientation>
    </subcellularLocation>
</comment>
<keyword evidence="13" id="KW-0472">Membrane</keyword>
<keyword evidence="5" id="KW-0150">Chloroplast</keyword>
<keyword evidence="10" id="KW-0249">Electron transport</keyword>
<evidence type="ECO:0000256" key="14">
    <source>
        <dbReference type="ARBA" id="ARBA00023307"/>
    </source>
</evidence>
<protein>
    <submittedName>
        <fullName evidence="15">[pt] allophycocyanin beta subunit (ApcB)</fullName>
    </submittedName>
</protein>
<accession>M2WWX8</accession>
<dbReference type="NCBIfam" id="TIGR01337">
    <property type="entry name" value="apcB"/>
    <property type="match status" value="1"/>
</dbReference>
<keyword evidence="16" id="KW-1185">Reference proteome</keyword>
<dbReference type="InterPro" id="IPR006245">
    <property type="entry name" value="Allophycocyanin_b"/>
</dbReference>
<dbReference type="InterPro" id="IPR012128">
    <property type="entry name" value="Phycobilisome_asu/bsu"/>
</dbReference>
<evidence type="ECO:0000256" key="8">
    <source>
        <dbReference type="ARBA" id="ARBA00022640"/>
    </source>
</evidence>
<gene>
    <name evidence="15" type="ORF">Gasu_40550</name>
</gene>
<dbReference type="EMBL" id="KB454519">
    <property type="protein sequence ID" value="EME28510.1"/>
    <property type="molecule type" value="Genomic_DNA"/>
</dbReference>
<proteinExistence type="inferred from homology"/>
<evidence type="ECO:0000256" key="13">
    <source>
        <dbReference type="ARBA" id="ARBA00023136"/>
    </source>
</evidence>
<evidence type="ECO:0000256" key="6">
    <source>
        <dbReference type="ARBA" id="ARBA00022531"/>
    </source>
</evidence>
<dbReference type="InterPro" id="IPR038719">
    <property type="entry name" value="Phycobilisome_asu/bsu_sf"/>
</dbReference>
<dbReference type="PANTHER" id="PTHR34011:SF3">
    <property type="entry name" value="ALLOPHYCOCYANIN BETA CHAIN"/>
    <property type="match status" value="1"/>
</dbReference>
<dbReference type="Gramene" id="EME28510">
    <property type="protein sequence ID" value="EME28510"/>
    <property type="gene ID" value="Gasu_40550"/>
</dbReference>
<comment type="similarity">
    <text evidence="2">Belongs to the phycobiliprotein family.</text>
</comment>
<evidence type="ECO:0000256" key="7">
    <source>
        <dbReference type="ARBA" id="ARBA00022549"/>
    </source>
</evidence>
<dbReference type="STRING" id="130081.M2WWX8"/>
<keyword evidence="6" id="KW-0602">Photosynthesis</keyword>
<sequence>MSIVTKSIVNADAEARYLSPGELDRIKSFVLSGQRRLRIAQILTDNRERIVKQAGQQLFQQRPDIVSPGGNAYGEEMTATCLRDLDYYLRLVTYGVVAGDISPIEEIGLEDFMQDAITAVINTADVQGKYLDNSSIEKLKGYFQTGELRVRAAATIAANAAGIIKDAVAKSLLYSDITRPGGNMYTTRRYAACIRDLDYYLRYATYSMLAGDPSILDERVLNGLKETYNSLGVPIGATIQSIQAMKEVTSSLV</sequence>
<evidence type="ECO:0000256" key="10">
    <source>
        <dbReference type="ARBA" id="ARBA00022982"/>
    </source>
</evidence>
<keyword evidence="7" id="KW-0042">Antenna complex</keyword>
<keyword evidence="4" id="KW-0488">Methylation</keyword>
<reference evidence="16" key="1">
    <citation type="journal article" date="2013" name="Science">
        <title>Gene transfer from bacteria and archaea facilitated evolution of an extremophilic eukaryote.</title>
        <authorList>
            <person name="Schonknecht G."/>
            <person name="Chen W.H."/>
            <person name="Ternes C.M."/>
            <person name="Barbier G.G."/>
            <person name="Shrestha R.P."/>
            <person name="Stanke M."/>
            <person name="Brautigam A."/>
            <person name="Baker B.J."/>
            <person name="Banfield J.F."/>
            <person name="Garavito R.M."/>
            <person name="Carr K."/>
            <person name="Wilkerson C."/>
            <person name="Rensing S.A."/>
            <person name="Gagneul D."/>
            <person name="Dickenson N.E."/>
            <person name="Oesterhelt C."/>
            <person name="Lercher M.J."/>
            <person name="Weber A.P."/>
        </authorList>
    </citation>
    <scope>NUCLEOTIDE SEQUENCE [LARGE SCALE GENOMIC DNA]</scope>
    <source>
        <strain evidence="16">074W</strain>
    </source>
</reference>
<dbReference type="KEGG" id="gsl:Gasu_40550"/>
<evidence type="ECO:0000313" key="15">
    <source>
        <dbReference type="EMBL" id="EME28510.1"/>
    </source>
</evidence>
<name>M2WWX8_GALSU</name>
<dbReference type="InterPro" id="IPR009050">
    <property type="entry name" value="Globin-like_sf"/>
</dbReference>
<evidence type="ECO:0000256" key="11">
    <source>
        <dbReference type="ARBA" id="ARBA00022991"/>
    </source>
</evidence>
<keyword evidence="14" id="KW-0089">Bile pigment</keyword>
<keyword evidence="8" id="KW-0934">Plastid</keyword>
<keyword evidence="11" id="KW-0157">Chromophore</keyword>
<dbReference type="OrthoDB" id="1142at2759"/>
<dbReference type="Gene3D" id="1.10.490.20">
    <property type="entry name" value="Phycocyanins"/>
    <property type="match status" value="2"/>
</dbReference>
<keyword evidence="9" id="KW-0605">Phycobilisome</keyword>
<dbReference type="GO" id="GO:0030089">
    <property type="term" value="C:phycobilisome"/>
    <property type="evidence" value="ECO:0007669"/>
    <property type="project" value="UniProtKB-KW"/>
</dbReference>
<dbReference type="GO" id="GO:0009535">
    <property type="term" value="C:chloroplast thylakoid membrane"/>
    <property type="evidence" value="ECO:0007669"/>
    <property type="project" value="UniProtKB-SubCell"/>
</dbReference>
<dbReference type="Proteomes" id="UP000030680">
    <property type="component" value="Unassembled WGS sequence"/>
</dbReference>
<evidence type="ECO:0000256" key="2">
    <source>
        <dbReference type="ARBA" id="ARBA00008182"/>
    </source>
</evidence>
<evidence type="ECO:0000256" key="1">
    <source>
        <dbReference type="ARBA" id="ARBA00004185"/>
    </source>
</evidence>
<keyword evidence="12" id="KW-0793">Thylakoid</keyword>
<dbReference type="SUPFAM" id="SSF46458">
    <property type="entry name" value="Globin-like"/>
    <property type="match status" value="2"/>
</dbReference>